<keyword evidence="2" id="KW-1185">Reference proteome</keyword>
<proteinExistence type="predicted"/>
<name>A0A699ZKY7_HAELA</name>
<dbReference type="EMBL" id="BLLF01001467">
    <property type="protein sequence ID" value="GFH19464.1"/>
    <property type="molecule type" value="Genomic_DNA"/>
</dbReference>
<evidence type="ECO:0000313" key="2">
    <source>
        <dbReference type="Proteomes" id="UP000485058"/>
    </source>
</evidence>
<accession>A0A699ZKY7</accession>
<protein>
    <submittedName>
        <fullName evidence="1">Uncharacterized protein</fullName>
    </submittedName>
</protein>
<organism evidence="1 2">
    <name type="scientific">Haematococcus lacustris</name>
    <name type="common">Green alga</name>
    <name type="synonym">Haematococcus pluvialis</name>
    <dbReference type="NCBI Taxonomy" id="44745"/>
    <lineage>
        <taxon>Eukaryota</taxon>
        <taxon>Viridiplantae</taxon>
        <taxon>Chlorophyta</taxon>
        <taxon>core chlorophytes</taxon>
        <taxon>Chlorophyceae</taxon>
        <taxon>CS clade</taxon>
        <taxon>Chlamydomonadales</taxon>
        <taxon>Haematococcaceae</taxon>
        <taxon>Haematococcus</taxon>
    </lineage>
</organism>
<comment type="caution">
    <text evidence="1">The sequence shown here is derived from an EMBL/GenBank/DDBJ whole genome shotgun (WGS) entry which is preliminary data.</text>
</comment>
<gene>
    <name evidence="1" type="ORF">HaLaN_16411</name>
</gene>
<dbReference type="Proteomes" id="UP000485058">
    <property type="component" value="Unassembled WGS sequence"/>
</dbReference>
<reference evidence="1 2" key="1">
    <citation type="submission" date="2020-02" db="EMBL/GenBank/DDBJ databases">
        <title>Draft genome sequence of Haematococcus lacustris strain NIES-144.</title>
        <authorList>
            <person name="Morimoto D."/>
            <person name="Nakagawa S."/>
            <person name="Yoshida T."/>
            <person name="Sawayama S."/>
        </authorList>
    </citation>
    <scope>NUCLEOTIDE SEQUENCE [LARGE SCALE GENOMIC DNA]</scope>
    <source>
        <strain evidence="1 2">NIES-144</strain>
    </source>
</reference>
<evidence type="ECO:0000313" key="1">
    <source>
        <dbReference type="EMBL" id="GFH19464.1"/>
    </source>
</evidence>
<sequence>MKQERRGRIVHEAGEAGCKIVAVEGHERHGVLPILLDNVLAVNSMKWRGVWCCSIAWTVHGQFICLVGRPWQLWPWLSDPYIARVIFSHIGVSSGKSYFGRALIGRDIHVEQGHTLHPGRSLSPNQRGTWNSYARPLHTSSSARLLTDASLLCAHQTVGSSPLWDVHLTIANWRLRSMAT</sequence>
<dbReference type="AlphaFoldDB" id="A0A699ZKY7"/>